<evidence type="ECO:0000256" key="5">
    <source>
        <dbReference type="ARBA" id="ARBA00022842"/>
    </source>
</evidence>
<dbReference type="CDD" id="cd24067">
    <property type="entry name" value="ASKHA_NBD_ROK_BsFRK-like"/>
    <property type="match status" value="1"/>
</dbReference>
<keyword evidence="5" id="KW-0460">Magnesium</keyword>
<evidence type="ECO:0000256" key="4">
    <source>
        <dbReference type="ARBA" id="ARBA00022833"/>
    </source>
</evidence>
<keyword evidence="3" id="KW-0479">Metal-binding</keyword>
<dbReference type="InterPro" id="IPR049874">
    <property type="entry name" value="ROK_cs"/>
</dbReference>
<dbReference type="PANTHER" id="PTHR42742:SF3">
    <property type="entry name" value="FRUCTOKINASE"/>
    <property type="match status" value="1"/>
</dbReference>
<evidence type="ECO:0000256" key="7">
    <source>
        <dbReference type="ARBA" id="ARBA00048451"/>
    </source>
</evidence>
<dbReference type="InterPro" id="IPR000600">
    <property type="entry name" value="ROK"/>
</dbReference>
<evidence type="ECO:0000256" key="6">
    <source>
        <dbReference type="ARBA" id="ARBA00038887"/>
    </source>
</evidence>
<comment type="cofactor">
    <cofactor evidence="1">
        <name>Mg(2+)</name>
        <dbReference type="ChEBI" id="CHEBI:18420"/>
    </cofactor>
</comment>
<dbReference type="InterPro" id="IPR051804">
    <property type="entry name" value="Carb_Metab_Reg_Kinase/Isom"/>
</dbReference>
<organism evidence="8 9">
    <name type="scientific">Candidatus Vagococcus giribetii</name>
    <dbReference type="NCBI Taxonomy" id="2230876"/>
    <lineage>
        <taxon>Bacteria</taxon>
        <taxon>Bacillati</taxon>
        <taxon>Bacillota</taxon>
        <taxon>Bacilli</taxon>
        <taxon>Lactobacillales</taxon>
        <taxon>Enterococcaceae</taxon>
        <taxon>Vagococcus</taxon>
    </lineage>
</organism>
<evidence type="ECO:0000313" key="9">
    <source>
        <dbReference type="Proteomes" id="UP000664857"/>
    </source>
</evidence>
<dbReference type="InterPro" id="IPR043129">
    <property type="entry name" value="ATPase_NBD"/>
</dbReference>
<protein>
    <recommendedName>
        <fullName evidence="6">fructokinase</fullName>
        <ecNumber evidence="6">2.7.1.4</ecNumber>
    </recommendedName>
</protein>
<evidence type="ECO:0000256" key="1">
    <source>
        <dbReference type="ARBA" id="ARBA00001946"/>
    </source>
</evidence>
<dbReference type="EC" id="2.7.1.4" evidence="6"/>
<dbReference type="Gene3D" id="3.30.420.40">
    <property type="match status" value="2"/>
</dbReference>
<keyword evidence="9" id="KW-1185">Reference proteome</keyword>
<comment type="catalytic activity">
    <reaction evidence="7">
        <text>D-fructose + ATP = D-fructose 6-phosphate + ADP + H(+)</text>
        <dbReference type="Rhea" id="RHEA:16125"/>
        <dbReference type="ChEBI" id="CHEBI:15378"/>
        <dbReference type="ChEBI" id="CHEBI:30616"/>
        <dbReference type="ChEBI" id="CHEBI:37721"/>
        <dbReference type="ChEBI" id="CHEBI:61527"/>
        <dbReference type="ChEBI" id="CHEBI:456216"/>
        <dbReference type="EC" id="2.7.1.4"/>
    </reaction>
</comment>
<proteinExistence type="inferred from homology"/>
<comment type="caution">
    <text evidence="8">The sequence shown here is derived from an EMBL/GenBank/DDBJ whole genome shotgun (WGS) entry which is preliminary data.</text>
</comment>
<name>A0ABS3HR53_9ENTE</name>
<evidence type="ECO:0000256" key="2">
    <source>
        <dbReference type="ARBA" id="ARBA00006479"/>
    </source>
</evidence>
<dbReference type="Proteomes" id="UP000664857">
    <property type="component" value="Unassembled WGS sequence"/>
</dbReference>
<comment type="similarity">
    <text evidence="2">Belongs to the ROK (NagC/XylR) family.</text>
</comment>
<dbReference type="RefSeq" id="WP_206965175.1">
    <property type="nucleotide sequence ID" value="NZ_JAFLVX010000012.1"/>
</dbReference>
<dbReference type="SUPFAM" id="SSF53067">
    <property type="entry name" value="Actin-like ATPase domain"/>
    <property type="match status" value="1"/>
</dbReference>
<gene>
    <name evidence="8" type="ORF">DOK76_04065</name>
</gene>
<keyword evidence="4" id="KW-0862">Zinc</keyword>
<evidence type="ECO:0000256" key="3">
    <source>
        <dbReference type="ARBA" id="ARBA00022723"/>
    </source>
</evidence>
<dbReference type="EMBL" id="JAFLVX010000012">
    <property type="protein sequence ID" value="MBO0476232.1"/>
    <property type="molecule type" value="Genomic_DNA"/>
</dbReference>
<accession>A0ABS3HR53</accession>
<dbReference type="Pfam" id="PF00480">
    <property type="entry name" value="ROK"/>
    <property type="match status" value="1"/>
</dbReference>
<dbReference type="PROSITE" id="PS01125">
    <property type="entry name" value="ROK"/>
    <property type="match status" value="1"/>
</dbReference>
<reference evidence="8 9" key="1">
    <citation type="submission" date="2021-03" db="EMBL/GenBank/DDBJ databases">
        <title>Enterococcal diversity collection.</title>
        <authorList>
            <person name="Gilmore M.S."/>
            <person name="Schwartzman J."/>
            <person name="Van Tyne D."/>
            <person name="Martin M."/>
            <person name="Earl A.M."/>
            <person name="Manson A.L."/>
            <person name="Straub T."/>
            <person name="Salamzade R."/>
            <person name="Saavedra J."/>
            <person name="Lebreton F."/>
            <person name="Prichula J."/>
            <person name="Schaufler K."/>
            <person name="Gaca A."/>
            <person name="Sgardioli B."/>
            <person name="Wagenaar J."/>
            <person name="Strong T."/>
        </authorList>
    </citation>
    <scope>NUCLEOTIDE SEQUENCE [LARGE SCALE GENOMIC DNA]</scope>
    <source>
        <strain evidence="8 9">DIV0080</strain>
    </source>
</reference>
<dbReference type="PANTHER" id="PTHR42742">
    <property type="entry name" value="TRANSCRIPTIONAL REPRESSOR MPRA"/>
    <property type="match status" value="1"/>
</dbReference>
<evidence type="ECO:0000313" key="8">
    <source>
        <dbReference type="EMBL" id="MBO0476232.1"/>
    </source>
</evidence>
<sequence>MKRYGSVEAGGTKFVCAVSDENLTIIERVSFPTTTPEETMEQVIAFFSRYENSLASIGTGSFGPIDINKESPTYGYITSTPKLAWQHYDLLGTMKNHFNIPIAFTTDVNAACYGEYRLGSAKGKSNVVYYTVGTGIGGGAIQKDQFIEGFSHPEMGHMLVKPHSKDNFKGKCPFHNNCLEGMASGPAIEERLGQTGDRLSEEDPFWETEALYLAQCIYQTTLMLSPNVIILGGGVMHQSHLIEKVRDLFEELMNGYVTYPAIEEYIVLPKLGDNAGTLGCLTLAKELTNH</sequence>